<dbReference type="InterPro" id="IPR014729">
    <property type="entry name" value="Rossmann-like_a/b/a_fold"/>
</dbReference>
<protein>
    <submittedName>
        <fullName evidence="1">Uncharacterized protein</fullName>
    </submittedName>
</protein>
<sequence length="229" mass="26488">MKKAYFNWSSGKDSAMALWKLQQSQELQVELLLTTINKELAFVSMHEVPEKLLERQAESLNIPLRKIHLPTEYTAPVYAEILTKELLELRKNGFERAVFGDIFLEDLKKYREEQLKNVGIEAVFPLWKRDTATLMQEFLDSGFKAICVCVNLKYLDRSFCGKEIDQNFLNDLPENVDPCGENGEFHTFVFDGPIFRKAVAFKKGKSYTKTYPATAGKWDTEFAYFQLKA</sequence>
<gene>
    <name evidence="1" type="ORF">GRFL_3602</name>
</gene>
<organism evidence="1 2">
    <name type="scientific">Christiangramia flava JLT2011</name>
    <dbReference type="NCBI Taxonomy" id="1229726"/>
    <lineage>
        <taxon>Bacteria</taxon>
        <taxon>Pseudomonadati</taxon>
        <taxon>Bacteroidota</taxon>
        <taxon>Flavobacteriia</taxon>
        <taxon>Flavobacteriales</taxon>
        <taxon>Flavobacteriaceae</taxon>
        <taxon>Christiangramia</taxon>
    </lineage>
</organism>
<dbReference type="AlphaFoldDB" id="A0A1L7I9P3"/>
<dbReference type="Proteomes" id="UP000186230">
    <property type="component" value="Chromosome"/>
</dbReference>
<dbReference type="NCBIfam" id="TIGR00290">
    <property type="entry name" value="MJ0570_dom"/>
    <property type="match status" value="1"/>
</dbReference>
<reference evidence="1 2" key="1">
    <citation type="submission" date="2016-07" db="EMBL/GenBank/DDBJ databases">
        <title>Multi-omics approach to identify versatile polysaccharide utilization systems of a marine flavobacterium Gramella flava.</title>
        <authorList>
            <person name="Tang K."/>
        </authorList>
    </citation>
    <scope>NUCLEOTIDE SEQUENCE [LARGE SCALE GENOMIC DNA]</scope>
    <source>
        <strain evidence="1 2">JLT2011</strain>
    </source>
</reference>
<proteinExistence type="predicted"/>
<dbReference type="OrthoDB" id="3572539at2"/>
<dbReference type="KEGG" id="gfl:GRFL_3602"/>
<evidence type="ECO:0000313" key="2">
    <source>
        <dbReference type="Proteomes" id="UP000186230"/>
    </source>
</evidence>
<dbReference type="Gene3D" id="3.40.50.620">
    <property type="entry name" value="HUPs"/>
    <property type="match status" value="1"/>
</dbReference>
<dbReference type="InterPro" id="IPR002761">
    <property type="entry name" value="Diphthami_syn_dom"/>
</dbReference>
<dbReference type="Gene3D" id="3.90.1490.10">
    <property type="entry name" value="putative n-type atp pyrophosphatase, domain 2"/>
    <property type="match status" value="1"/>
</dbReference>
<dbReference type="PIRSF" id="PIRSF039123">
    <property type="entry name" value="Diphthamide_synthase"/>
    <property type="match status" value="1"/>
</dbReference>
<keyword evidence="2" id="KW-1185">Reference proteome</keyword>
<evidence type="ECO:0000313" key="1">
    <source>
        <dbReference type="EMBL" id="APU70326.1"/>
    </source>
</evidence>
<dbReference type="SUPFAM" id="SSF52402">
    <property type="entry name" value="Adenine nucleotide alpha hydrolases-like"/>
    <property type="match status" value="1"/>
</dbReference>
<dbReference type="STRING" id="1229726.GRFL_3602"/>
<dbReference type="EMBL" id="CP016359">
    <property type="protein sequence ID" value="APU70326.1"/>
    <property type="molecule type" value="Genomic_DNA"/>
</dbReference>
<dbReference type="InterPro" id="IPR030662">
    <property type="entry name" value="DPH6/MJ0570"/>
</dbReference>
<dbReference type="CDD" id="cd01994">
    <property type="entry name" value="AANH_PF0828-like"/>
    <property type="match status" value="1"/>
</dbReference>
<accession>A0A1L7I9P3</accession>
<dbReference type="Pfam" id="PF01902">
    <property type="entry name" value="Diphthami_syn_2"/>
    <property type="match status" value="1"/>
</dbReference>
<name>A0A1L7I9P3_9FLAO</name>
<dbReference type="RefSeq" id="WP_083645859.1">
    <property type="nucleotide sequence ID" value="NZ_AMRU01000021.1"/>
</dbReference>